<name>A0AAI8YUV8_9PEZI</name>
<proteinExistence type="predicted"/>
<evidence type="ECO:0000313" key="2">
    <source>
        <dbReference type="EMBL" id="CAK3898328.1"/>
    </source>
</evidence>
<dbReference type="Pfam" id="PF12680">
    <property type="entry name" value="SnoaL_2"/>
    <property type="match status" value="1"/>
</dbReference>
<keyword evidence="3" id="KW-1185">Reference proteome</keyword>
<reference evidence="2" key="1">
    <citation type="submission" date="2023-11" db="EMBL/GenBank/DDBJ databases">
        <authorList>
            <person name="Alioto T."/>
            <person name="Alioto T."/>
            <person name="Gomez Garrido J."/>
        </authorList>
    </citation>
    <scope>NUCLEOTIDE SEQUENCE</scope>
</reference>
<dbReference type="PANTHER" id="PTHR41252:SF1">
    <property type="entry name" value="BLR2505 PROTEIN"/>
    <property type="match status" value="1"/>
</dbReference>
<dbReference type="SUPFAM" id="SSF54427">
    <property type="entry name" value="NTF2-like"/>
    <property type="match status" value="1"/>
</dbReference>
<dbReference type="Gene3D" id="3.10.450.50">
    <property type="match status" value="1"/>
</dbReference>
<gene>
    <name evidence="2" type="ORF">LECACI_7A002417</name>
</gene>
<feature type="domain" description="SnoaL-like" evidence="1">
    <location>
        <begin position="27"/>
        <end position="130"/>
    </location>
</feature>
<comment type="caution">
    <text evidence="2">The sequence shown here is derived from an EMBL/GenBank/DDBJ whole genome shotgun (WGS) entry which is preliminary data.</text>
</comment>
<accession>A0AAI8YUV8</accession>
<dbReference type="InterPro" id="IPR032710">
    <property type="entry name" value="NTF2-like_dom_sf"/>
</dbReference>
<evidence type="ECO:0000259" key="1">
    <source>
        <dbReference type="Pfam" id="PF12680"/>
    </source>
</evidence>
<dbReference type="PANTHER" id="PTHR41252">
    <property type="entry name" value="BLR2505 PROTEIN"/>
    <property type="match status" value="1"/>
</dbReference>
<dbReference type="Proteomes" id="UP001296104">
    <property type="component" value="Unassembled WGS sequence"/>
</dbReference>
<evidence type="ECO:0000313" key="3">
    <source>
        <dbReference type="Proteomes" id="UP001296104"/>
    </source>
</evidence>
<dbReference type="AlphaFoldDB" id="A0AAI8YUV8"/>
<sequence length="149" mass="16847">MASTSLPTPAEILQKFYAAETVYMASAPSERDFAGMASTLAPDLELHQSPDLPWGGEFKGHSGFLKWSETMASYFNRLEVTDPQIFEQKDSDAVLVYSTLKLRVKKNGKEWARPLAQFVRVDRVRGVITEIRPFYWDVKGLKEALEVSD</sequence>
<organism evidence="2 3">
    <name type="scientific">Lecanosticta acicola</name>
    <dbReference type="NCBI Taxonomy" id="111012"/>
    <lineage>
        <taxon>Eukaryota</taxon>
        <taxon>Fungi</taxon>
        <taxon>Dikarya</taxon>
        <taxon>Ascomycota</taxon>
        <taxon>Pezizomycotina</taxon>
        <taxon>Dothideomycetes</taxon>
        <taxon>Dothideomycetidae</taxon>
        <taxon>Mycosphaerellales</taxon>
        <taxon>Mycosphaerellaceae</taxon>
        <taxon>Lecanosticta</taxon>
    </lineage>
</organism>
<protein>
    <recommendedName>
        <fullName evidence="1">SnoaL-like domain-containing protein</fullName>
    </recommendedName>
</protein>
<dbReference type="EMBL" id="CAVMBE010000010">
    <property type="protein sequence ID" value="CAK3898328.1"/>
    <property type="molecule type" value="Genomic_DNA"/>
</dbReference>
<dbReference type="InterPro" id="IPR037401">
    <property type="entry name" value="SnoaL-like"/>
</dbReference>